<sequence length="465" mass="48964">MQILPSGIKKVEASDNATVANMVRNDELLDQKITSYDLHVATTANAHGATSSATPNTPVQRDASGRAKIAAPAAADDIARKDTVDDALSTHATDYIRQPGYAVTTGSANAYNATLSPALNAYIAGVCLAVKIHANNSGAATINVNGLGAKSILDSKGNAMTAGKLKLDSVYTLRYNGTAFTLQGEGGEYGTAVATEVLSGKTFGTDAGVVAGNMIDRRGSTNASLRNLGVSGRVWTRPAIGYYEGLTDIYADDPNFISANFPANKTIFGLQGTMSLRSSSGGNSPGGSGNHWAPFGTTATDGVGVFARAAPPDGSSTVAYSGDQWIRIPEPNFTTANIPAGMSMFGMVGSGGNTKRFASGTTTTVINNWYHKVTVGGLNFTPNLIVVSYNTWLLYIAREGNFDGSFRCMYHQTANAQSFYATTTSQGTGVDQFRVLSNGFEMYLEFNQYGVQNGGFPCSWRAFEM</sequence>
<proteinExistence type="predicted"/>
<dbReference type="RefSeq" id="WP_130605297.1">
    <property type="nucleotide sequence ID" value="NZ_AP019400.1"/>
</dbReference>
<evidence type="ECO:0000256" key="1">
    <source>
        <dbReference type="SAM" id="MobiDB-lite"/>
    </source>
</evidence>
<keyword evidence="3" id="KW-1185">Reference proteome</keyword>
<evidence type="ECO:0000313" key="2">
    <source>
        <dbReference type="EMBL" id="BBI31462.1"/>
    </source>
</evidence>
<reference evidence="2 3" key="1">
    <citation type="submission" date="2019-01" db="EMBL/GenBank/DDBJ databases">
        <title>Complete genome sequence of Cohnella hallensis HS21 isolated from Korean fir (Abies koreana) rhizospheric soil.</title>
        <authorList>
            <person name="Jiang L."/>
            <person name="Kang S.W."/>
            <person name="Kim S."/>
            <person name="Jung J."/>
            <person name="Kim C.Y."/>
            <person name="Kim D.H."/>
            <person name="Kim S.W."/>
            <person name="Lee J."/>
        </authorList>
    </citation>
    <scope>NUCLEOTIDE SEQUENCE [LARGE SCALE GENOMIC DNA]</scope>
    <source>
        <strain evidence="2 3">HS21</strain>
    </source>
</reference>
<gene>
    <name evidence="2" type="ORF">KCTCHS21_08610</name>
</gene>
<dbReference type="KEGG" id="cohn:KCTCHS21_08610"/>
<organism evidence="2 3">
    <name type="scientific">Cohnella abietis</name>
    <dbReference type="NCBI Taxonomy" id="2507935"/>
    <lineage>
        <taxon>Bacteria</taxon>
        <taxon>Bacillati</taxon>
        <taxon>Bacillota</taxon>
        <taxon>Bacilli</taxon>
        <taxon>Bacillales</taxon>
        <taxon>Paenibacillaceae</taxon>
        <taxon>Cohnella</taxon>
    </lineage>
</organism>
<accession>A0A3T1D041</accession>
<dbReference type="OrthoDB" id="2630931at2"/>
<name>A0A3T1D041_9BACL</name>
<dbReference type="EMBL" id="AP019400">
    <property type="protein sequence ID" value="BBI31462.1"/>
    <property type="molecule type" value="Genomic_DNA"/>
</dbReference>
<evidence type="ECO:0008006" key="4">
    <source>
        <dbReference type="Google" id="ProtNLM"/>
    </source>
</evidence>
<protein>
    <recommendedName>
        <fullName evidence="4">Tail fiber protein</fullName>
    </recommendedName>
</protein>
<evidence type="ECO:0000313" key="3">
    <source>
        <dbReference type="Proteomes" id="UP000289856"/>
    </source>
</evidence>
<feature type="compositionally biased region" description="Polar residues" evidence="1">
    <location>
        <begin position="46"/>
        <end position="59"/>
    </location>
</feature>
<dbReference type="Proteomes" id="UP000289856">
    <property type="component" value="Chromosome"/>
</dbReference>
<dbReference type="AlphaFoldDB" id="A0A3T1D041"/>
<feature type="region of interest" description="Disordered" evidence="1">
    <location>
        <begin position="46"/>
        <end position="66"/>
    </location>
</feature>